<sequence length="158" mass="16818">MVAARKGAPHGLNARGDETDLGYGPGWTIPLSVWGGTKETGVLTRALAGNLRFRQTSSALGRTFIGPPSVPSFPSTSHSLPLCHPLGVARPRFQGMEVRSASLHIDCGEKHRAPASVLVLDAVHSELWSVSGEIGNPPRIDNIIHVHHVSDKISAAIR</sequence>
<accession>E2A4E6</accession>
<reference evidence="1 2" key="1">
    <citation type="journal article" date="2010" name="Science">
        <title>Genomic comparison of the ants Camponotus floridanus and Harpegnathos saltator.</title>
        <authorList>
            <person name="Bonasio R."/>
            <person name="Zhang G."/>
            <person name="Ye C."/>
            <person name="Mutti N.S."/>
            <person name="Fang X."/>
            <person name="Qin N."/>
            <person name="Donahue G."/>
            <person name="Yang P."/>
            <person name="Li Q."/>
            <person name="Li C."/>
            <person name="Zhang P."/>
            <person name="Huang Z."/>
            <person name="Berger S.L."/>
            <person name="Reinberg D."/>
            <person name="Wang J."/>
            <person name="Liebig J."/>
        </authorList>
    </citation>
    <scope>NUCLEOTIDE SEQUENCE [LARGE SCALE GENOMIC DNA]</scope>
    <source>
        <strain evidence="2">C129</strain>
    </source>
</reference>
<dbReference type="EMBL" id="GL436635">
    <property type="protein sequence ID" value="EFN71693.1"/>
    <property type="molecule type" value="Genomic_DNA"/>
</dbReference>
<name>E2A4E6_CAMFO</name>
<dbReference type="AlphaFoldDB" id="E2A4E6"/>
<organism evidence="2">
    <name type="scientific">Camponotus floridanus</name>
    <name type="common">Florida carpenter ant</name>
    <dbReference type="NCBI Taxonomy" id="104421"/>
    <lineage>
        <taxon>Eukaryota</taxon>
        <taxon>Metazoa</taxon>
        <taxon>Ecdysozoa</taxon>
        <taxon>Arthropoda</taxon>
        <taxon>Hexapoda</taxon>
        <taxon>Insecta</taxon>
        <taxon>Pterygota</taxon>
        <taxon>Neoptera</taxon>
        <taxon>Endopterygota</taxon>
        <taxon>Hymenoptera</taxon>
        <taxon>Apocrita</taxon>
        <taxon>Aculeata</taxon>
        <taxon>Formicoidea</taxon>
        <taxon>Formicidae</taxon>
        <taxon>Formicinae</taxon>
        <taxon>Camponotus</taxon>
    </lineage>
</organism>
<keyword evidence="2" id="KW-1185">Reference proteome</keyword>
<dbReference type="InParanoid" id="E2A4E6"/>
<gene>
    <name evidence="1" type="ORF">EAG_14276</name>
</gene>
<protein>
    <submittedName>
        <fullName evidence="1">Uncharacterized protein</fullName>
    </submittedName>
</protein>
<dbReference type="Proteomes" id="UP000000311">
    <property type="component" value="Unassembled WGS sequence"/>
</dbReference>
<evidence type="ECO:0000313" key="2">
    <source>
        <dbReference type="Proteomes" id="UP000000311"/>
    </source>
</evidence>
<proteinExistence type="predicted"/>
<evidence type="ECO:0000313" key="1">
    <source>
        <dbReference type="EMBL" id="EFN71693.1"/>
    </source>
</evidence>